<evidence type="ECO:0000256" key="1">
    <source>
        <dbReference type="ARBA" id="ARBA00004141"/>
    </source>
</evidence>
<keyword evidence="7" id="KW-0067">ATP-binding</keyword>
<dbReference type="GO" id="GO:0005524">
    <property type="term" value="F:ATP binding"/>
    <property type="evidence" value="ECO:0007669"/>
    <property type="project" value="UniProtKB-KW"/>
</dbReference>
<dbReference type="FunFam" id="3.40.50.300:FF:000610">
    <property type="entry name" value="Multidrug resistance-associated ABC transporter"/>
    <property type="match status" value="1"/>
</dbReference>
<dbReference type="PANTHER" id="PTHR24223:SF456">
    <property type="entry name" value="MULTIDRUG RESISTANCE-ASSOCIATED PROTEIN LETHAL(2)03659"/>
    <property type="match status" value="1"/>
</dbReference>
<feature type="transmembrane region" description="Helical" evidence="11">
    <location>
        <begin position="875"/>
        <end position="892"/>
    </location>
</feature>
<dbReference type="CDD" id="cd18596">
    <property type="entry name" value="ABC_6TM_VMR1_D1_like"/>
    <property type="match status" value="1"/>
</dbReference>
<feature type="domain" description="ABC transporter" evidence="12">
    <location>
        <begin position="1149"/>
        <end position="1388"/>
    </location>
</feature>
<evidence type="ECO:0000259" key="13">
    <source>
        <dbReference type="PROSITE" id="PS50929"/>
    </source>
</evidence>
<feature type="transmembrane region" description="Helical" evidence="11">
    <location>
        <begin position="101"/>
        <end position="122"/>
    </location>
</feature>
<evidence type="ECO:0000256" key="5">
    <source>
        <dbReference type="ARBA" id="ARBA00022737"/>
    </source>
</evidence>
<dbReference type="InterPro" id="IPR036640">
    <property type="entry name" value="ABC1_TM_sf"/>
</dbReference>
<evidence type="ECO:0000256" key="9">
    <source>
        <dbReference type="ARBA" id="ARBA00023136"/>
    </source>
</evidence>
<feature type="domain" description="ABC transmembrane type-1" evidence="13">
    <location>
        <begin position="313"/>
        <end position="497"/>
    </location>
</feature>
<dbReference type="FunFam" id="1.20.1560.10:FF:000013">
    <property type="entry name" value="ABC transporter C family member 2"/>
    <property type="match status" value="1"/>
</dbReference>
<feature type="transmembrane region" description="Helical" evidence="11">
    <location>
        <begin position="976"/>
        <end position="994"/>
    </location>
</feature>
<dbReference type="EMBL" id="CP051139">
    <property type="protein sequence ID" value="QIW95530.1"/>
    <property type="molecule type" value="Genomic_DNA"/>
</dbReference>
<evidence type="ECO:0000256" key="2">
    <source>
        <dbReference type="ARBA" id="ARBA00009726"/>
    </source>
</evidence>
<evidence type="ECO:0000256" key="6">
    <source>
        <dbReference type="ARBA" id="ARBA00022741"/>
    </source>
</evidence>
<feature type="transmembrane region" description="Helical" evidence="11">
    <location>
        <begin position="341"/>
        <end position="367"/>
    </location>
</feature>
<dbReference type="CDD" id="cd03244">
    <property type="entry name" value="ABCC_MRP_domain2"/>
    <property type="match status" value="1"/>
</dbReference>
<feature type="region of interest" description="Disordered" evidence="10">
    <location>
        <begin position="284"/>
        <end position="308"/>
    </location>
</feature>
<feature type="transmembrane region" description="Helical" evidence="11">
    <location>
        <begin position="1063"/>
        <end position="1081"/>
    </location>
</feature>
<comment type="similarity">
    <text evidence="2">Belongs to the ABC transporter superfamily. ABCC family. Conjugate transporter (TC 3.A.1.208) subfamily.</text>
</comment>
<feature type="domain" description="ABC transmembrane type-1" evidence="13">
    <location>
        <begin position="835"/>
        <end position="1115"/>
    </location>
</feature>
<keyword evidence="9 11" id="KW-0472">Membrane</keyword>
<dbReference type="CDD" id="cd18604">
    <property type="entry name" value="ABC_6TM_VMR1_D2_like"/>
    <property type="match status" value="1"/>
</dbReference>
<keyword evidence="6" id="KW-0547">Nucleotide-binding</keyword>
<gene>
    <name evidence="14" type="ORF">AMS68_001048</name>
</gene>
<dbReference type="InterPro" id="IPR003593">
    <property type="entry name" value="AAA+_ATPase"/>
</dbReference>
<dbReference type="InterPro" id="IPR027417">
    <property type="entry name" value="P-loop_NTPase"/>
</dbReference>
<dbReference type="SUPFAM" id="SSF90123">
    <property type="entry name" value="ABC transporter transmembrane region"/>
    <property type="match status" value="2"/>
</dbReference>
<dbReference type="Gene3D" id="1.20.1560.10">
    <property type="entry name" value="ABC transporter type 1, transmembrane domain"/>
    <property type="match status" value="2"/>
</dbReference>
<evidence type="ECO:0000256" key="10">
    <source>
        <dbReference type="SAM" id="MobiDB-lite"/>
    </source>
</evidence>
<dbReference type="SUPFAM" id="SSF52540">
    <property type="entry name" value="P-loop containing nucleoside triphosphate hydrolases"/>
    <property type="match status" value="2"/>
</dbReference>
<feature type="transmembrane region" description="Helical" evidence="11">
    <location>
        <begin position="129"/>
        <end position="149"/>
    </location>
</feature>
<dbReference type="Gene3D" id="3.40.50.300">
    <property type="entry name" value="P-loop containing nucleotide triphosphate hydrolases"/>
    <property type="match status" value="2"/>
</dbReference>
<dbReference type="GO" id="GO:0016020">
    <property type="term" value="C:membrane"/>
    <property type="evidence" value="ECO:0007669"/>
    <property type="project" value="UniProtKB-SubCell"/>
</dbReference>
<keyword evidence="5" id="KW-0677">Repeat</keyword>
<feature type="transmembrane region" description="Helical" evidence="11">
    <location>
        <begin position="73"/>
        <end position="95"/>
    </location>
</feature>
<dbReference type="InterPro" id="IPR011527">
    <property type="entry name" value="ABC1_TM_dom"/>
</dbReference>
<keyword evidence="3" id="KW-0813">Transport</keyword>
<keyword evidence="4 11" id="KW-0812">Transmembrane</keyword>
<dbReference type="Pfam" id="PF00005">
    <property type="entry name" value="ABC_tran"/>
    <property type="match status" value="2"/>
</dbReference>
<keyword evidence="15" id="KW-1185">Reference proteome</keyword>
<feature type="transmembrane region" description="Helical" evidence="11">
    <location>
        <begin position="831"/>
        <end position="855"/>
    </location>
</feature>
<reference evidence="14 15" key="1">
    <citation type="journal article" date="2016" name="Sci. Rep.">
        <title>Peltaster fructicola genome reveals evolution from an invasive phytopathogen to an ectophytic parasite.</title>
        <authorList>
            <person name="Xu C."/>
            <person name="Chen H."/>
            <person name="Gleason M.L."/>
            <person name="Xu J.R."/>
            <person name="Liu H."/>
            <person name="Zhang R."/>
            <person name="Sun G."/>
        </authorList>
    </citation>
    <scope>NUCLEOTIDE SEQUENCE [LARGE SCALE GENOMIC DNA]</scope>
    <source>
        <strain evidence="14 15">LNHT1506</strain>
    </source>
</reference>
<dbReference type="GO" id="GO:0140359">
    <property type="term" value="F:ABC-type transporter activity"/>
    <property type="evidence" value="ECO:0007669"/>
    <property type="project" value="InterPro"/>
</dbReference>
<evidence type="ECO:0000256" key="7">
    <source>
        <dbReference type="ARBA" id="ARBA00022840"/>
    </source>
</evidence>
<dbReference type="PROSITE" id="PS50893">
    <property type="entry name" value="ABC_TRANSPORTER_2"/>
    <property type="match status" value="2"/>
</dbReference>
<evidence type="ECO:0000256" key="3">
    <source>
        <dbReference type="ARBA" id="ARBA00022448"/>
    </source>
</evidence>
<evidence type="ECO:0008006" key="16">
    <source>
        <dbReference type="Google" id="ProtNLM"/>
    </source>
</evidence>
<evidence type="ECO:0000313" key="14">
    <source>
        <dbReference type="EMBL" id="QIW95530.1"/>
    </source>
</evidence>
<dbReference type="PROSITE" id="PS00211">
    <property type="entry name" value="ABC_TRANSPORTER_1"/>
    <property type="match status" value="1"/>
</dbReference>
<comment type="subcellular location">
    <subcellularLocation>
        <location evidence="1">Membrane</location>
        <topology evidence="1">Multi-pass membrane protein</topology>
    </subcellularLocation>
</comment>
<evidence type="ECO:0000256" key="11">
    <source>
        <dbReference type="SAM" id="Phobius"/>
    </source>
</evidence>
<evidence type="ECO:0000313" key="15">
    <source>
        <dbReference type="Proteomes" id="UP000503462"/>
    </source>
</evidence>
<dbReference type="SMART" id="SM00382">
    <property type="entry name" value="AAA"/>
    <property type="match status" value="2"/>
</dbReference>
<dbReference type="GO" id="GO:0016887">
    <property type="term" value="F:ATP hydrolysis activity"/>
    <property type="evidence" value="ECO:0007669"/>
    <property type="project" value="InterPro"/>
</dbReference>
<dbReference type="PANTHER" id="PTHR24223">
    <property type="entry name" value="ATP-BINDING CASSETTE SUB-FAMILY C"/>
    <property type="match status" value="1"/>
</dbReference>
<dbReference type="InterPro" id="IPR003439">
    <property type="entry name" value="ABC_transporter-like_ATP-bd"/>
</dbReference>
<keyword evidence="8 11" id="KW-1133">Transmembrane helix</keyword>
<dbReference type="GO" id="GO:0005737">
    <property type="term" value="C:cytoplasm"/>
    <property type="evidence" value="ECO:0007669"/>
    <property type="project" value="UniProtKB-ARBA"/>
</dbReference>
<protein>
    <recommendedName>
        <fullName evidence="16">ABC transporter domain-containing protein</fullName>
    </recommendedName>
</protein>
<feature type="transmembrane region" description="Helical" evidence="11">
    <location>
        <begin position="468"/>
        <end position="496"/>
    </location>
</feature>
<dbReference type="InterPro" id="IPR050173">
    <property type="entry name" value="ABC_transporter_C-like"/>
</dbReference>
<dbReference type="InterPro" id="IPR017871">
    <property type="entry name" value="ABC_transporter-like_CS"/>
</dbReference>
<feature type="transmembrane region" description="Helical" evidence="11">
    <location>
        <begin position="438"/>
        <end position="462"/>
    </location>
</feature>
<feature type="compositionally biased region" description="Acidic residues" evidence="10">
    <location>
        <begin position="293"/>
        <end position="307"/>
    </location>
</feature>
<evidence type="ECO:0000256" key="4">
    <source>
        <dbReference type="ARBA" id="ARBA00022692"/>
    </source>
</evidence>
<organism evidence="14 15">
    <name type="scientific">Peltaster fructicola</name>
    <dbReference type="NCBI Taxonomy" id="286661"/>
    <lineage>
        <taxon>Eukaryota</taxon>
        <taxon>Fungi</taxon>
        <taxon>Dikarya</taxon>
        <taxon>Ascomycota</taxon>
        <taxon>Pezizomycotina</taxon>
        <taxon>Dothideomycetes</taxon>
        <taxon>Dothideomycetes incertae sedis</taxon>
        <taxon>Peltaster</taxon>
    </lineage>
</organism>
<evidence type="ECO:0000259" key="12">
    <source>
        <dbReference type="PROSITE" id="PS50893"/>
    </source>
</evidence>
<feature type="domain" description="ABC transporter" evidence="12">
    <location>
        <begin position="524"/>
        <end position="788"/>
    </location>
</feature>
<feature type="transmembrane region" description="Helical" evidence="11">
    <location>
        <begin position="6"/>
        <end position="27"/>
    </location>
</feature>
<name>A0A6H0XLL8_9PEZI</name>
<dbReference type="Pfam" id="PF00664">
    <property type="entry name" value="ABC_membrane"/>
    <property type="match status" value="2"/>
</dbReference>
<dbReference type="CDD" id="cd03250">
    <property type="entry name" value="ABCC_MRP_domain1"/>
    <property type="match status" value="1"/>
</dbReference>
<proteinExistence type="inferred from homology"/>
<dbReference type="OrthoDB" id="6500128at2759"/>
<accession>A0A6H0XLL8</accession>
<dbReference type="Proteomes" id="UP000503462">
    <property type="component" value="Chromosome 1"/>
</dbReference>
<evidence type="ECO:0000256" key="8">
    <source>
        <dbReference type="ARBA" id="ARBA00022989"/>
    </source>
</evidence>
<dbReference type="PROSITE" id="PS50929">
    <property type="entry name" value="ABC_TM1F"/>
    <property type="match status" value="2"/>
</dbReference>
<sequence length="1401" mass="154510">MAIDVEGLTATFCTTVAIALLLLSTTWQTMFPGSTWRRDHQLPDNAEHKIYEDQDGRATEESLLKAQDIPQRLIILICSVTLLGVNIASTISGYTSGELHLSILLLIAWAILFAQSVIIAASSSTRLRFGLGWTNAISVCLLLLATLLARQSQPGRSKLPSPGIAAFSSWSLAVLEAVLAFTPQLALLQFLKALEHRDSTGGTEQPGLWIYIVALGVTSQLQLKTQEWLEWMKWQAVEIQVRAQLTVMIFAKAMRLDNVKETQDAATEVEQPAADLSLNTEHTPLLRKGGSVSDDESDDEDEEEEDDTVARGVINLVKVDAETISINCAEGSELLANFIKLGIALAILISILGWFSTLAGMAVPLLFAPITKVGTARYTKAQTKASRARDRKTSVVTEALQGMRQIKFAAVERQWHKLFMAARSEELLHVRVVFMWRIILNILWTTIPVLLGVVALTVYALTNGRLEASVAFTALAIFSSLETTLSYIPALIADLADCYVSLRRLQTFLRQAEKDDYLDEGATLKMENASISWPSSQKSDKNHTDEESGSYVEAGSFILAELDLDFPERCLSIILGKTGSGKSLLLAGLVGEARLLHGRVTCPRQASQQLLWNTANIMDEHWIIPSAKAFVAQIPWIENASVKDNILYGLPYRVERYKKVLHACALEADLLVLVNSDDTEVGANGVGLSGGQKWRVTLARALYSRAGMLILDDIFSAVDAHVGRHILDNAILGDLTKDRTIVLATHHADLVKPVAQYVVELNNGTAKATAFPGQPRPLHKHFAQLTLPAMTAELESSGVREPRKFVEDEHRIEGSVSFSVYKTYIKASGGWWFWALVLGTFLTADLSVLATSYWVKIWTERQEETTATATGLHTFIGIFVALSMLNVVLFAAREAVMRSGILKAAHSLFEDMTKSVLRAQLRWVDTVPTGRILNRFVGDFATVDGSLAPYLAWFLDSVFMLFTILLSAALVSPITLLIMLPLALAAFYIARRYIRPARDLKRLESIADSPLLDTIGTTIEGLSTIRTFDKVSVYESRMNDLIDAQTRATYHLHLLNTWMESRMGLVGSLFEICIAIFVALHKDITSAMAGFALSFALEFSEHMLFAVNHYARLELDMNAVERIAEYLEIPHETQEGASAPTQWPSEGRIVVEDLQVTYAPDLPPAIKGVSFTIEPRERVGVVGRTGSGKSTLTLALFRFLEPALGSIYIDGISLTDIQLQELRQRLSIIPQDPILFTGTIRSNLDPFQKLSDDHLFGALRQACLLTSENNDHSRNIFEDLTSPVARSGLNFSQGERQLICLARALVTQAKIMILDEATSAVDMETDALIQRSIREGFAESTLIVIAHRLSTIVDFDKVLVMGDGRVLEYGSPLDLFNAGGEFADMVTSSGEKDKLIAIIKS</sequence>